<dbReference type="AlphaFoldDB" id="A0AA35UVX6"/>
<dbReference type="EMBL" id="CATKSH010000006">
    <property type="protein sequence ID" value="CAI9120473.1"/>
    <property type="molecule type" value="Genomic_DNA"/>
</dbReference>
<accession>A0AA35UVX6</accession>
<gene>
    <name evidence="1" type="ORF">LMG32879_001306</name>
</gene>
<keyword evidence="2" id="KW-1185">Reference proteome</keyword>
<sequence length="57" mass="5816">MDSSAECGRARTRRRAAVDVALAVADVPAAVEVGATFTEALADNALAVATWAADLAR</sequence>
<reference evidence="1" key="1">
    <citation type="submission" date="2023-03" db="EMBL/GenBank/DDBJ databases">
        <authorList>
            <person name="Cleenwerck I."/>
        </authorList>
    </citation>
    <scope>NUCLEOTIDE SEQUENCE</scope>
    <source>
        <strain evidence="1">LMG 32879</strain>
    </source>
</reference>
<proteinExistence type="predicted"/>
<organism evidence="1 2">
    <name type="scientific">Brytella acorum</name>
    <dbReference type="NCBI Taxonomy" id="2959299"/>
    <lineage>
        <taxon>Bacteria</taxon>
        <taxon>Pseudomonadati</taxon>
        <taxon>Pseudomonadota</taxon>
        <taxon>Alphaproteobacteria</taxon>
        <taxon>Acetobacterales</taxon>
        <taxon>Acetobacteraceae</taxon>
        <taxon>Brytella</taxon>
    </lineage>
</organism>
<evidence type="ECO:0000313" key="2">
    <source>
        <dbReference type="Proteomes" id="UP001176960"/>
    </source>
</evidence>
<name>A0AA35UVX6_9PROT</name>
<dbReference type="Proteomes" id="UP001176960">
    <property type="component" value="Unassembled WGS sequence"/>
</dbReference>
<evidence type="ECO:0000313" key="1">
    <source>
        <dbReference type="EMBL" id="CAI9120473.1"/>
    </source>
</evidence>
<protein>
    <submittedName>
        <fullName evidence="1">Uncharacterized protein</fullName>
    </submittedName>
</protein>
<comment type="caution">
    <text evidence="1">The sequence shown here is derived from an EMBL/GenBank/DDBJ whole genome shotgun (WGS) entry which is preliminary data.</text>
</comment>
<dbReference type="RefSeq" id="WP_289843546.1">
    <property type="nucleotide sequence ID" value="NZ_CATKSH010000006.1"/>
</dbReference>